<proteinExistence type="predicted"/>
<dbReference type="AlphaFoldDB" id="A0A6N2K5P2"/>
<reference evidence="1" key="1">
    <citation type="submission" date="2019-03" db="EMBL/GenBank/DDBJ databases">
        <authorList>
            <person name="Mank J."/>
            <person name="Almeida P."/>
        </authorList>
    </citation>
    <scope>NUCLEOTIDE SEQUENCE</scope>
    <source>
        <strain evidence="1">78183</strain>
    </source>
</reference>
<name>A0A6N2K5P2_SALVM</name>
<accession>A0A6N2K5P2</accession>
<protein>
    <submittedName>
        <fullName evidence="1">Uncharacterized protein</fullName>
    </submittedName>
</protein>
<evidence type="ECO:0000313" key="1">
    <source>
        <dbReference type="EMBL" id="VFU22888.1"/>
    </source>
</evidence>
<organism evidence="1">
    <name type="scientific">Salix viminalis</name>
    <name type="common">Common osier</name>
    <name type="synonym">Basket willow</name>
    <dbReference type="NCBI Taxonomy" id="40686"/>
    <lineage>
        <taxon>Eukaryota</taxon>
        <taxon>Viridiplantae</taxon>
        <taxon>Streptophyta</taxon>
        <taxon>Embryophyta</taxon>
        <taxon>Tracheophyta</taxon>
        <taxon>Spermatophyta</taxon>
        <taxon>Magnoliopsida</taxon>
        <taxon>eudicotyledons</taxon>
        <taxon>Gunneridae</taxon>
        <taxon>Pentapetalae</taxon>
        <taxon>rosids</taxon>
        <taxon>fabids</taxon>
        <taxon>Malpighiales</taxon>
        <taxon>Salicaceae</taxon>
        <taxon>Saliceae</taxon>
        <taxon>Salix</taxon>
    </lineage>
</organism>
<gene>
    <name evidence="1" type="ORF">SVIM_LOCUS28475</name>
</gene>
<dbReference type="EMBL" id="CAADRP010000091">
    <property type="protein sequence ID" value="VFU22888.1"/>
    <property type="molecule type" value="Genomic_DNA"/>
</dbReference>
<sequence length="69" mass="7445">MIGGEMGLWLPWSGGMIGGEMGLWLPWSGGWRCVGCGIDRGRKLVLISRLKFPSGKSLPKIRTANADSV</sequence>